<evidence type="ECO:0000256" key="13">
    <source>
        <dbReference type="ARBA" id="ARBA00023234"/>
    </source>
</evidence>
<comment type="pathway">
    <text evidence="4">Glycan biosynthesis; starch biosynthesis.</text>
</comment>
<dbReference type="HAMAP" id="MF_00484">
    <property type="entry name" value="Glycogen_synth"/>
    <property type="match status" value="1"/>
</dbReference>
<evidence type="ECO:0000256" key="4">
    <source>
        <dbReference type="ARBA" id="ARBA00004727"/>
    </source>
</evidence>
<keyword evidence="11" id="KW-0750">Starch biosynthesis</keyword>
<feature type="domain" description="Carbohydrate binding module family 25" evidence="16">
    <location>
        <begin position="223"/>
        <end position="308"/>
    </location>
</feature>
<feature type="domain" description="Carbohydrate binding module family 25" evidence="16">
    <location>
        <begin position="560"/>
        <end position="649"/>
    </location>
</feature>
<gene>
    <name evidence="17" type="ORF">LUZ62_058257</name>
</gene>
<evidence type="ECO:0000256" key="5">
    <source>
        <dbReference type="ARBA" id="ARBA00010281"/>
    </source>
</evidence>
<dbReference type="GO" id="GO:2001070">
    <property type="term" value="F:starch binding"/>
    <property type="evidence" value="ECO:0007669"/>
    <property type="project" value="InterPro"/>
</dbReference>
<accession>A0AAV8E434</accession>
<dbReference type="GO" id="GO:0010021">
    <property type="term" value="P:amylopectin biosynthetic process"/>
    <property type="evidence" value="ECO:0007669"/>
    <property type="project" value="UniProtKB-ARBA"/>
</dbReference>
<dbReference type="InterPro" id="IPR013534">
    <property type="entry name" value="Starch_synth_cat_dom"/>
</dbReference>
<evidence type="ECO:0000256" key="3">
    <source>
        <dbReference type="ARBA" id="ARBA00004602"/>
    </source>
</evidence>
<keyword evidence="10" id="KW-0808">Transferase</keyword>
<dbReference type="Pfam" id="PF08323">
    <property type="entry name" value="Glyco_transf_5"/>
    <property type="match status" value="1"/>
</dbReference>
<dbReference type="InterPro" id="IPR013783">
    <property type="entry name" value="Ig-like_fold"/>
</dbReference>
<evidence type="ECO:0000259" key="16">
    <source>
        <dbReference type="SMART" id="SM01066"/>
    </source>
</evidence>
<dbReference type="CDD" id="cd03791">
    <property type="entry name" value="GT5_Glycogen_synthase_DULL1-like"/>
    <property type="match status" value="1"/>
</dbReference>
<reference evidence="17" key="1">
    <citation type="submission" date="2022-08" db="EMBL/GenBank/DDBJ databases">
        <authorList>
            <person name="Marques A."/>
        </authorList>
    </citation>
    <scope>NUCLEOTIDE SEQUENCE</scope>
    <source>
        <strain evidence="17">RhyPub2mFocal</strain>
        <tissue evidence="17">Leaves</tissue>
    </source>
</reference>
<evidence type="ECO:0000256" key="1">
    <source>
        <dbReference type="ARBA" id="ARBA00001478"/>
    </source>
</evidence>
<feature type="region of interest" description="Disordered" evidence="15">
    <location>
        <begin position="45"/>
        <end position="106"/>
    </location>
</feature>
<evidence type="ECO:0000256" key="10">
    <source>
        <dbReference type="ARBA" id="ARBA00022679"/>
    </source>
</evidence>
<protein>
    <recommendedName>
        <fullName evidence="6">starch synthase</fullName>
        <ecNumber evidence="6">2.4.1.21</ecNumber>
    </recommendedName>
</protein>
<evidence type="ECO:0000256" key="12">
    <source>
        <dbReference type="ARBA" id="ARBA00022946"/>
    </source>
</evidence>
<dbReference type="GO" id="GO:0009507">
    <property type="term" value="C:chloroplast"/>
    <property type="evidence" value="ECO:0007669"/>
    <property type="project" value="UniProtKB-SubCell"/>
</dbReference>
<keyword evidence="12" id="KW-0809">Transit peptide</keyword>
<dbReference type="GO" id="GO:0009011">
    <property type="term" value="F:alpha-1,4-glucan glucosyltransferase (ADP-glucose donor) activity"/>
    <property type="evidence" value="ECO:0007669"/>
    <property type="project" value="UniProtKB-EC"/>
</dbReference>
<keyword evidence="14" id="KW-0175">Coiled coil</keyword>
<comment type="catalytic activity">
    <reaction evidence="1">
        <text>[(1-&gt;4)-alpha-D-glucosyl](n) + ADP-alpha-D-glucose = [(1-&gt;4)-alpha-D-glucosyl](n+1) + ADP + H(+)</text>
        <dbReference type="Rhea" id="RHEA:18189"/>
        <dbReference type="Rhea" id="RHEA-COMP:9584"/>
        <dbReference type="Rhea" id="RHEA-COMP:9587"/>
        <dbReference type="ChEBI" id="CHEBI:15378"/>
        <dbReference type="ChEBI" id="CHEBI:15444"/>
        <dbReference type="ChEBI" id="CHEBI:57498"/>
        <dbReference type="ChEBI" id="CHEBI:456216"/>
        <dbReference type="EC" id="2.4.1.21"/>
    </reaction>
</comment>
<keyword evidence="9" id="KW-0328">Glycosyltransferase</keyword>
<evidence type="ECO:0000256" key="2">
    <source>
        <dbReference type="ARBA" id="ARBA00004229"/>
    </source>
</evidence>
<dbReference type="PANTHER" id="PTHR46083:SF5">
    <property type="entry name" value="STARCH SYNTHASE 3, CHLOROPLASTIC_AMYLOPLASTIC"/>
    <property type="match status" value="1"/>
</dbReference>
<keyword evidence="13" id="KW-0035">Amyloplast</keyword>
<evidence type="ECO:0000313" key="18">
    <source>
        <dbReference type="Proteomes" id="UP001140206"/>
    </source>
</evidence>
<feature type="coiled-coil region" evidence="14">
    <location>
        <begin position="499"/>
        <end position="537"/>
    </location>
</feature>
<dbReference type="GO" id="GO:0019252">
    <property type="term" value="P:starch biosynthetic process"/>
    <property type="evidence" value="ECO:0007669"/>
    <property type="project" value="UniProtKB-KW"/>
</dbReference>
<evidence type="ECO:0000256" key="8">
    <source>
        <dbReference type="ARBA" id="ARBA00022640"/>
    </source>
</evidence>
<dbReference type="GO" id="GO:0009501">
    <property type="term" value="C:amyloplast"/>
    <property type="evidence" value="ECO:0007669"/>
    <property type="project" value="UniProtKB-SubCell"/>
</dbReference>
<dbReference type="GO" id="GO:0004373">
    <property type="term" value="F:alpha-1,4-glucan glucosyltransferase (UDP-glucose donor) activity"/>
    <property type="evidence" value="ECO:0007669"/>
    <property type="project" value="InterPro"/>
</dbReference>
<dbReference type="PANTHER" id="PTHR46083">
    <property type="match status" value="1"/>
</dbReference>
<keyword evidence="18" id="KW-1185">Reference proteome</keyword>
<sequence length="1107" mass="126726">METALLQLNRPLSSRGKMELKLRPNMAAFSQQTVQFNGATRSRVFTCASSSPGPRRKPKRSIAPKIRDIYVKGAAPVSPQEEIEEKSSQTSNNGKSRTEDEMEPSIYDEEDGIEKPDLLSFLDKQTVHVGSRYSAISNTIQEDKQHIMKSSEVKSAGNDARIEEAWFTEEPMQEEKPIVEEAETEQKPKIDPEEYRRRVQILAEENVRKGNICFVYPENVEPNQEIEIFLNRGESALRDKPDVQIKGAFNGWRWKFFTERLHKTEFNGDWWSCKLFVPKQAYRIDFVFFDGDNVYENNNSRDFLLYVQNDMDESSFEEFLVEEKKRELERIAQEQAERERAEEERRRREREEEARNADLAQAKADVERKKEVLSRAVQLAGTSSSGLWEFEPSGFRGGDRVRLFYNRSSRPLEHAQNIWLHGGYNNWCDGLSLAEKLVKTDKRDGDWWYADVVIPEKALILDWVFADGPPQEARNYDNNNFQDFHAIVPNSISEEQFWVEEEVRIFKRLQQERKSKEEAAQRKAERTARMKAEMKERTMRAFLLSQKHIVYTDPLEVKAGSTVTVFYNPSNTVLNGKREVWFRGSFNRWTHGSGPLPPQKMVTAENGTHLKTSVKVPLDAYMMDFVFSEREDGGIYDNRNGMDYHIPVLGGVAKEPPMHIVHIAVEMAPIAKVGGLGDVVTSLSRAVQDLGHNVEIILPKYDCINFDHVQDLQLQRSFEWGRTEIKVWLGKVEGLPVYFLEPQNGMFWVGCVYGRGNDGDRFGFFCHAALEFLLQSGSCPDILHCHDWSSAPVAWLFKEHYMHYGLSNAKVIFTIHNLEFGIHQISKAVSSADKATTVSQTYSREVSGNPAIAPHLYKFHGIVNGIDLDIWDPYSDNFIPVPYTSENVEEGKKAAKIALQQKLGLRVADYPLVGIITRLTVQKGIHLIKHAISRTLERNGQVVLLGSAPDPRIQNDFVNLKNHLHSSHADRARLCLTYDEPLSHLIYAGADFILVPSIFEPCGLTQLIAMRYGSIPVVRRTGGLYDTVFDVDNDKERAQAAGVEPNGFNFEGADAAGVDYALNRALSTWYDARDWFNSLCKRVMEQDWSWNRPALDYMELYHSARKN</sequence>
<keyword evidence="7" id="KW-0150">Chloroplast</keyword>
<feature type="compositionally biased region" description="Basic and acidic residues" evidence="15">
    <location>
        <begin position="332"/>
        <end position="356"/>
    </location>
</feature>
<dbReference type="SMART" id="SM01066">
    <property type="entry name" value="CBM_25"/>
    <property type="match status" value="3"/>
</dbReference>
<evidence type="ECO:0000256" key="11">
    <source>
        <dbReference type="ARBA" id="ARBA00022922"/>
    </source>
</evidence>
<evidence type="ECO:0000256" key="7">
    <source>
        <dbReference type="ARBA" id="ARBA00022528"/>
    </source>
</evidence>
<dbReference type="FunFam" id="3.40.50.2000:FF:000165">
    <property type="entry name" value="Starch synthase, chloroplastic/amyloplastic"/>
    <property type="match status" value="1"/>
</dbReference>
<evidence type="ECO:0000256" key="15">
    <source>
        <dbReference type="SAM" id="MobiDB-lite"/>
    </source>
</evidence>
<comment type="similarity">
    <text evidence="5">Belongs to the glycosyltransferase 1 family. Bacterial/plant glycogen synthase subfamily.</text>
</comment>
<evidence type="ECO:0000256" key="14">
    <source>
        <dbReference type="SAM" id="Coils"/>
    </source>
</evidence>
<dbReference type="Gene3D" id="3.40.50.2000">
    <property type="entry name" value="Glycogen Phosphorylase B"/>
    <property type="match status" value="2"/>
</dbReference>
<dbReference type="EMBL" id="JAMFTS010000003">
    <property type="protein sequence ID" value="KAJ4774000.1"/>
    <property type="molecule type" value="Genomic_DNA"/>
</dbReference>
<comment type="caution">
    <text evidence="17">The sequence shown here is derived from an EMBL/GenBank/DDBJ whole genome shotgun (WGS) entry which is preliminary data.</text>
</comment>
<keyword evidence="8" id="KW-0934">Plastid</keyword>
<dbReference type="EC" id="2.4.1.21" evidence="6"/>
<evidence type="ECO:0000313" key="17">
    <source>
        <dbReference type="EMBL" id="KAJ4774000.1"/>
    </source>
</evidence>
<dbReference type="SUPFAM" id="SSF53756">
    <property type="entry name" value="UDP-Glycosyltransferase/glycogen phosphorylase"/>
    <property type="match status" value="1"/>
</dbReference>
<dbReference type="Proteomes" id="UP001140206">
    <property type="component" value="Chromosome 3"/>
</dbReference>
<comment type="subcellular location">
    <subcellularLocation>
        <location evidence="3">Plastid</location>
        <location evidence="3">Amyloplast</location>
    </subcellularLocation>
    <subcellularLocation>
        <location evidence="2">Plastid</location>
        <location evidence="2">Chloroplast</location>
    </subcellularLocation>
</comment>
<dbReference type="Gene3D" id="2.60.40.10">
    <property type="entry name" value="Immunoglobulins"/>
    <property type="match status" value="1"/>
</dbReference>
<proteinExistence type="inferred from homology"/>
<dbReference type="InterPro" id="IPR011835">
    <property type="entry name" value="GS/SS"/>
</dbReference>
<dbReference type="Pfam" id="PF16760">
    <property type="entry name" value="CBM53"/>
    <property type="match status" value="3"/>
</dbReference>
<dbReference type="AlphaFoldDB" id="A0AAV8E434"/>
<evidence type="ECO:0000256" key="6">
    <source>
        <dbReference type="ARBA" id="ARBA00012588"/>
    </source>
</evidence>
<organism evidence="17 18">
    <name type="scientific">Rhynchospora pubera</name>
    <dbReference type="NCBI Taxonomy" id="906938"/>
    <lineage>
        <taxon>Eukaryota</taxon>
        <taxon>Viridiplantae</taxon>
        <taxon>Streptophyta</taxon>
        <taxon>Embryophyta</taxon>
        <taxon>Tracheophyta</taxon>
        <taxon>Spermatophyta</taxon>
        <taxon>Magnoliopsida</taxon>
        <taxon>Liliopsida</taxon>
        <taxon>Poales</taxon>
        <taxon>Cyperaceae</taxon>
        <taxon>Cyperoideae</taxon>
        <taxon>Rhynchosporeae</taxon>
        <taxon>Rhynchospora</taxon>
    </lineage>
</organism>
<feature type="domain" description="Carbohydrate binding module family 25" evidence="16">
    <location>
        <begin position="398"/>
        <end position="489"/>
    </location>
</feature>
<evidence type="ECO:0000256" key="9">
    <source>
        <dbReference type="ARBA" id="ARBA00022676"/>
    </source>
</evidence>
<dbReference type="InterPro" id="IPR005085">
    <property type="entry name" value="CBM25"/>
</dbReference>
<name>A0AAV8E434_9POAL</name>
<feature type="region of interest" description="Disordered" evidence="15">
    <location>
        <begin position="332"/>
        <end position="360"/>
    </location>
</feature>